<evidence type="ECO:0000256" key="1">
    <source>
        <dbReference type="ARBA" id="ARBA00022723"/>
    </source>
</evidence>
<dbReference type="PANTHER" id="PTHR22789:SF0">
    <property type="entry name" value="3-OXO-TETRONATE 4-PHOSPHATE DECARBOXYLASE-RELATED"/>
    <property type="match status" value="1"/>
</dbReference>
<dbReference type="InterPro" id="IPR036409">
    <property type="entry name" value="Aldolase_II/adducin_N_sf"/>
</dbReference>
<dbReference type="GO" id="GO:0005829">
    <property type="term" value="C:cytosol"/>
    <property type="evidence" value="ECO:0007669"/>
    <property type="project" value="TreeGrafter"/>
</dbReference>
<evidence type="ECO:0000259" key="3">
    <source>
        <dbReference type="SMART" id="SM01007"/>
    </source>
</evidence>
<feature type="domain" description="Class II aldolase/adducin N-terminal" evidence="3">
    <location>
        <begin position="5"/>
        <end position="178"/>
    </location>
</feature>
<keyword evidence="2" id="KW-0456">Lyase</keyword>
<evidence type="ECO:0000313" key="5">
    <source>
        <dbReference type="Proteomes" id="UP000199086"/>
    </source>
</evidence>
<evidence type="ECO:0000313" key="4">
    <source>
        <dbReference type="EMBL" id="SDB81280.1"/>
    </source>
</evidence>
<name>A0A1G6GH59_9ACTN</name>
<dbReference type="GO" id="GO:0046872">
    <property type="term" value="F:metal ion binding"/>
    <property type="evidence" value="ECO:0007669"/>
    <property type="project" value="UniProtKB-KW"/>
</dbReference>
<reference evidence="4 5" key="1">
    <citation type="submission" date="2016-06" db="EMBL/GenBank/DDBJ databases">
        <authorList>
            <person name="Olsen C.W."/>
            <person name="Carey S."/>
            <person name="Hinshaw L."/>
            <person name="Karasin A.I."/>
        </authorList>
    </citation>
    <scope>NUCLEOTIDE SEQUENCE [LARGE SCALE GENOMIC DNA]</scope>
    <source>
        <strain evidence="4 5">LZ-22</strain>
    </source>
</reference>
<dbReference type="GO" id="GO:0016832">
    <property type="term" value="F:aldehyde-lyase activity"/>
    <property type="evidence" value="ECO:0007669"/>
    <property type="project" value="TreeGrafter"/>
</dbReference>
<proteinExistence type="predicted"/>
<organism evidence="4 5">
    <name type="scientific">Raineyella antarctica</name>
    <dbReference type="NCBI Taxonomy" id="1577474"/>
    <lineage>
        <taxon>Bacteria</taxon>
        <taxon>Bacillati</taxon>
        <taxon>Actinomycetota</taxon>
        <taxon>Actinomycetes</taxon>
        <taxon>Propionibacteriales</taxon>
        <taxon>Propionibacteriaceae</taxon>
        <taxon>Raineyella</taxon>
    </lineage>
</organism>
<dbReference type="InterPro" id="IPR001303">
    <property type="entry name" value="Aldolase_II/adducin_N"/>
</dbReference>
<dbReference type="EMBL" id="FMYF01000003">
    <property type="protein sequence ID" value="SDB81280.1"/>
    <property type="molecule type" value="Genomic_DNA"/>
</dbReference>
<dbReference type="PANTHER" id="PTHR22789">
    <property type="entry name" value="FUCULOSE PHOSPHATE ALDOLASE"/>
    <property type="match status" value="1"/>
</dbReference>
<dbReference type="RefSeq" id="WP_092607831.1">
    <property type="nucleotide sequence ID" value="NZ_FMYF01000003.1"/>
</dbReference>
<keyword evidence="1" id="KW-0479">Metal-binding</keyword>
<dbReference type="OrthoDB" id="3729465at2"/>
<evidence type="ECO:0000256" key="2">
    <source>
        <dbReference type="ARBA" id="ARBA00023239"/>
    </source>
</evidence>
<dbReference type="SUPFAM" id="SSF53639">
    <property type="entry name" value="AraD/HMP-PK domain-like"/>
    <property type="match status" value="1"/>
</dbReference>
<dbReference type="AlphaFoldDB" id="A0A1G6GH59"/>
<dbReference type="SMART" id="SM01007">
    <property type="entry name" value="Aldolase_II"/>
    <property type="match status" value="1"/>
</dbReference>
<accession>A0A1G6GH59</accession>
<dbReference type="GO" id="GO:0019323">
    <property type="term" value="P:pentose catabolic process"/>
    <property type="evidence" value="ECO:0007669"/>
    <property type="project" value="TreeGrafter"/>
</dbReference>
<keyword evidence="5" id="KW-1185">Reference proteome</keyword>
<dbReference type="Pfam" id="PF00596">
    <property type="entry name" value="Aldolase_II"/>
    <property type="match status" value="1"/>
</dbReference>
<sequence length="217" mass="22636">MDVRPALATAAHALAAEGLVTAFGHVSVRLDAGRVAITPAVPLGSVRPDDDFPVVPLDATELPAGIPKEAWIHLAILRARPEVDAVCRAQPETVTAITAAGVPIRPLHGQGSFVGDVVPVFTDPRLVRDPERAGRLAATLGRADALVMRGNGAITTGATPGEAVARMWVLEASARLNAVAASAGTPEPLSIEEQEAWRTTSTELLGRIWSHLSAQHG</sequence>
<dbReference type="InterPro" id="IPR050197">
    <property type="entry name" value="Aldolase_class_II_sugar_metab"/>
</dbReference>
<dbReference type="Gene3D" id="3.40.225.10">
    <property type="entry name" value="Class II aldolase/adducin N-terminal domain"/>
    <property type="match status" value="1"/>
</dbReference>
<protein>
    <submittedName>
        <fullName evidence="4">HCOMODA/2-hydroxy-3-carboxy-muconic semialdehyde decarboxylase</fullName>
    </submittedName>
</protein>
<dbReference type="STRING" id="1577474.GA0111570_103250"/>
<gene>
    <name evidence="4" type="ORF">GA0111570_103250</name>
</gene>
<dbReference type="Proteomes" id="UP000199086">
    <property type="component" value="Unassembled WGS sequence"/>
</dbReference>